<comment type="caution">
    <text evidence="1">The sequence shown here is derived from an EMBL/GenBank/DDBJ whole genome shotgun (WGS) entry which is preliminary data.</text>
</comment>
<dbReference type="Gene3D" id="3.30.10.20">
    <property type="match status" value="1"/>
</dbReference>
<gene>
    <name evidence="1" type="ORF">BU202_07810</name>
</gene>
<sequence length="101" mass="11647">MLESWLWLAGSAILNGIDHIGKKEVPNVLELDVAEAKKHLTDMGFRVSAVLVKPERKYAKKRNGEVVDYAPYWVEKKGLVKLYYVDKEVVEESKKIGFFHR</sequence>
<dbReference type="EMBL" id="MSJM01000006">
    <property type="protein sequence ID" value="OLF47555.1"/>
    <property type="molecule type" value="Genomic_DNA"/>
</dbReference>
<keyword evidence="2" id="KW-1185">Reference proteome</keyword>
<dbReference type="OrthoDB" id="2222373at2"/>
<evidence type="ECO:0000313" key="1">
    <source>
        <dbReference type="EMBL" id="OLF47555.1"/>
    </source>
</evidence>
<protein>
    <submittedName>
        <fullName evidence="1">Uncharacterized protein</fullName>
    </submittedName>
</protein>
<dbReference type="Proteomes" id="UP000186890">
    <property type="component" value="Unassembled WGS sequence"/>
</dbReference>
<dbReference type="RefSeq" id="WP_075105231.1">
    <property type="nucleotide sequence ID" value="NZ_MSJM01000006.1"/>
</dbReference>
<evidence type="ECO:0000313" key="2">
    <source>
        <dbReference type="Proteomes" id="UP000186890"/>
    </source>
</evidence>
<reference evidence="2" key="1">
    <citation type="submission" date="2016-12" db="EMBL/GenBank/DDBJ databases">
        <authorList>
            <person name="Gulvik C.A."/>
        </authorList>
    </citation>
    <scope>NUCLEOTIDE SEQUENCE [LARGE SCALE GENOMIC DNA]</scope>
    <source>
        <strain evidence="2">NED12-00049-6B</strain>
    </source>
</reference>
<name>A0A1Q8E6Z1_9STRE</name>
<organism evidence="1 2">
    <name type="scientific">Streptococcus cuniculi</name>
    <dbReference type="NCBI Taxonomy" id="1432788"/>
    <lineage>
        <taxon>Bacteria</taxon>
        <taxon>Bacillati</taxon>
        <taxon>Bacillota</taxon>
        <taxon>Bacilli</taxon>
        <taxon>Lactobacillales</taxon>
        <taxon>Streptococcaceae</taxon>
        <taxon>Streptococcus</taxon>
    </lineage>
</organism>
<proteinExistence type="predicted"/>
<accession>A0A1Q8E6Z1</accession>
<dbReference type="AlphaFoldDB" id="A0A1Q8E6Z1"/>